<organism evidence="1 2">
    <name type="scientific">Asparagus officinalis</name>
    <name type="common">Garden asparagus</name>
    <dbReference type="NCBI Taxonomy" id="4686"/>
    <lineage>
        <taxon>Eukaryota</taxon>
        <taxon>Viridiplantae</taxon>
        <taxon>Streptophyta</taxon>
        <taxon>Embryophyta</taxon>
        <taxon>Tracheophyta</taxon>
        <taxon>Spermatophyta</taxon>
        <taxon>Magnoliopsida</taxon>
        <taxon>Liliopsida</taxon>
        <taxon>Asparagales</taxon>
        <taxon>Asparagaceae</taxon>
        <taxon>Asparagoideae</taxon>
        <taxon>Asparagus</taxon>
    </lineage>
</organism>
<gene>
    <name evidence="1" type="ORF">A4U43_C09F1800</name>
</gene>
<reference evidence="2" key="1">
    <citation type="journal article" date="2017" name="Nat. Commun.">
        <title>The asparagus genome sheds light on the origin and evolution of a young Y chromosome.</title>
        <authorList>
            <person name="Harkess A."/>
            <person name="Zhou J."/>
            <person name="Xu C."/>
            <person name="Bowers J.E."/>
            <person name="Van der Hulst R."/>
            <person name="Ayyampalayam S."/>
            <person name="Mercati F."/>
            <person name="Riccardi P."/>
            <person name="McKain M.R."/>
            <person name="Kakrana A."/>
            <person name="Tang H."/>
            <person name="Ray J."/>
            <person name="Groenendijk J."/>
            <person name="Arikit S."/>
            <person name="Mathioni S.M."/>
            <person name="Nakano M."/>
            <person name="Shan H."/>
            <person name="Telgmann-Rauber A."/>
            <person name="Kanno A."/>
            <person name="Yue Z."/>
            <person name="Chen H."/>
            <person name="Li W."/>
            <person name="Chen Y."/>
            <person name="Xu X."/>
            <person name="Zhang Y."/>
            <person name="Luo S."/>
            <person name="Chen H."/>
            <person name="Gao J."/>
            <person name="Mao Z."/>
            <person name="Pires J.C."/>
            <person name="Luo M."/>
            <person name="Kudrna D."/>
            <person name="Wing R.A."/>
            <person name="Meyers B.C."/>
            <person name="Yi K."/>
            <person name="Kong H."/>
            <person name="Lavrijsen P."/>
            <person name="Sunseri F."/>
            <person name="Falavigna A."/>
            <person name="Ye Y."/>
            <person name="Leebens-Mack J.H."/>
            <person name="Chen G."/>
        </authorList>
    </citation>
    <scope>NUCLEOTIDE SEQUENCE [LARGE SCALE GENOMIC DNA]</scope>
    <source>
        <strain evidence="2">cv. DH0086</strain>
    </source>
</reference>
<protein>
    <recommendedName>
        <fullName evidence="3">SET domain-containing protein</fullName>
    </recommendedName>
</protein>
<dbReference type="Proteomes" id="UP000243459">
    <property type="component" value="Chromosome 9"/>
</dbReference>
<dbReference type="EMBL" id="CM007389">
    <property type="protein sequence ID" value="ONK57565.1"/>
    <property type="molecule type" value="Genomic_DNA"/>
</dbReference>
<dbReference type="Gene3D" id="2.170.270.10">
    <property type="entry name" value="SET domain"/>
    <property type="match status" value="1"/>
</dbReference>
<dbReference type="SUPFAM" id="SSF82199">
    <property type="entry name" value="SET domain"/>
    <property type="match status" value="1"/>
</dbReference>
<dbReference type="InterPro" id="IPR046341">
    <property type="entry name" value="SET_dom_sf"/>
</dbReference>
<accession>A0A5P1E7V6</accession>
<keyword evidence="2" id="KW-1185">Reference proteome</keyword>
<proteinExistence type="predicted"/>
<dbReference type="AlphaFoldDB" id="A0A5P1E7V6"/>
<dbReference type="Gramene" id="ONK57565">
    <property type="protein sequence ID" value="ONK57565"/>
    <property type="gene ID" value="A4U43_C09F1800"/>
</dbReference>
<evidence type="ECO:0008006" key="3">
    <source>
        <dbReference type="Google" id="ProtNLM"/>
    </source>
</evidence>
<dbReference type="OMA" id="DCSNMAS"/>
<evidence type="ECO:0000313" key="2">
    <source>
        <dbReference type="Proteomes" id="UP000243459"/>
    </source>
</evidence>
<name>A0A5P1E7V6_ASPOF</name>
<dbReference type="PANTHER" id="PTHR47780:SF1">
    <property type="entry name" value="PROTEIN SET DOMAIN GROUP 41"/>
    <property type="match status" value="1"/>
</dbReference>
<sequence length="337" mass="38436">MKVPGLTKYGPRVVARSIKPIKKGEEVCIAYTDLLQPKEMRHCDLWSKYRFVCCCERCSALPEMYVDSILKSDAWSLVTNHDNSKEADCDDLAEFLDQTIAEYMSDGNPEACCKKLENMLCGILEGSPIQEPSKTNFRLHPLHYLSLNAYIALSSACKVLSTNLLATDSNKQSKSRASNVHRASVGYSLLLAGATHHLFMSESSLLANSAVLWFPREAYKCKETSLRFLECISKKLTWSWLYLVRGLYYLENVKSPVDFSWLGLENTCQVTEDWRNAAEFCLCDEYKFETETCIEEYRTLEQVAVCCLAYGKYLATICWGQESYLVHRVGKLFHDIM</sequence>
<evidence type="ECO:0000313" key="1">
    <source>
        <dbReference type="EMBL" id="ONK57565.1"/>
    </source>
</evidence>
<dbReference type="PANTHER" id="PTHR47780">
    <property type="entry name" value="PROTEIN SET DOMAIN GROUP 41"/>
    <property type="match status" value="1"/>
</dbReference>